<dbReference type="eggNOG" id="ENOG502SBBY">
    <property type="taxonomic scope" value="Eukaryota"/>
</dbReference>
<sequence>MMEEPETYLFSPTPYVPNSPLPVLIYRAVLEPASASQDGDAQALSADSLRNQIEQNKWRYGGVFKHYPTHHFHSVTHECYAVFKGRSRLLLGRGPLDEANDGHGKEVELRAGDIIVLPAGVSHCCLHSEDDYSYVGLYPEGSPHWDNNWCKASPEETMERTATAWSVPIPSYDPIYGKDGPLCTIWRQAQASAALMPAKGM</sequence>
<reference evidence="1" key="1">
    <citation type="submission" date="2011-07" db="EMBL/GenBank/DDBJ databases">
        <title>The Genome Sequence of Exophiala (Wangiella) dermatitidis NIH/UT8656.</title>
        <authorList>
            <consortium name="The Broad Institute Genome Sequencing Platform"/>
            <person name="Cuomo C."/>
            <person name="Wang Z."/>
            <person name="Hunicke-Smith S."/>
            <person name="Szanislo P.J."/>
            <person name="Earl A."/>
            <person name="Young S.K."/>
            <person name="Zeng Q."/>
            <person name="Gargeya S."/>
            <person name="Fitzgerald M."/>
            <person name="Haas B."/>
            <person name="Abouelleil A."/>
            <person name="Alvarado L."/>
            <person name="Arachchi H.M."/>
            <person name="Berlin A."/>
            <person name="Brown A."/>
            <person name="Chapman S.B."/>
            <person name="Chen Z."/>
            <person name="Dunbar C."/>
            <person name="Freedman E."/>
            <person name="Gearin G."/>
            <person name="Gellesch M."/>
            <person name="Goldberg J."/>
            <person name="Griggs A."/>
            <person name="Gujja S."/>
            <person name="Heiman D."/>
            <person name="Howarth C."/>
            <person name="Larson L."/>
            <person name="Lui A."/>
            <person name="MacDonald P.J.P."/>
            <person name="Montmayeur A."/>
            <person name="Murphy C."/>
            <person name="Neiman D."/>
            <person name="Pearson M."/>
            <person name="Priest M."/>
            <person name="Roberts A."/>
            <person name="Saif S."/>
            <person name="Shea T."/>
            <person name="Shenoy N."/>
            <person name="Sisk P."/>
            <person name="Stolte C."/>
            <person name="Sykes S."/>
            <person name="Wortman J."/>
            <person name="Nusbaum C."/>
            <person name="Birren B."/>
        </authorList>
    </citation>
    <scope>NUCLEOTIDE SEQUENCE</scope>
    <source>
        <strain evidence="1">NIH/UT8656</strain>
    </source>
</reference>
<dbReference type="CDD" id="cd02219">
    <property type="entry name" value="cupin_YjlB-like"/>
    <property type="match status" value="1"/>
</dbReference>
<dbReference type="GeneID" id="20312962"/>
<gene>
    <name evidence="1" type="ORF">HMPREF1120_08323</name>
</gene>
<dbReference type="InterPro" id="IPR011051">
    <property type="entry name" value="RmlC_Cupin_sf"/>
</dbReference>
<dbReference type="InterPro" id="IPR014500">
    <property type="entry name" value="UCP019307_cupin"/>
</dbReference>
<organism evidence="1 2">
    <name type="scientific">Exophiala dermatitidis (strain ATCC 34100 / CBS 525.76 / NIH/UT8656)</name>
    <name type="common">Black yeast</name>
    <name type="synonym">Wangiella dermatitidis</name>
    <dbReference type="NCBI Taxonomy" id="858893"/>
    <lineage>
        <taxon>Eukaryota</taxon>
        <taxon>Fungi</taxon>
        <taxon>Dikarya</taxon>
        <taxon>Ascomycota</taxon>
        <taxon>Pezizomycotina</taxon>
        <taxon>Eurotiomycetes</taxon>
        <taxon>Chaetothyriomycetidae</taxon>
        <taxon>Chaetothyriales</taxon>
        <taxon>Herpotrichiellaceae</taxon>
        <taxon>Exophiala</taxon>
    </lineage>
</organism>
<evidence type="ECO:0000313" key="1">
    <source>
        <dbReference type="EMBL" id="EHY60358.1"/>
    </source>
</evidence>
<dbReference type="OMA" id="ECYGIFQ"/>
<dbReference type="PANTHER" id="PTHR36448:SF2">
    <property type="entry name" value="CUPIN TYPE-1 DOMAIN-CONTAINING PROTEIN"/>
    <property type="match status" value="1"/>
</dbReference>
<protein>
    <submittedName>
        <fullName evidence="1">Uncharacterized protein</fullName>
    </submittedName>
</protein>
<keyword evidence="2" id="KW-1185">Reference proteome</keyword>
<dbReference type="Proteomes" id="UP000007304">
    <property type="component" value="Unassembled WGS sequence"/>
</dbReference>
<dbReference type="SUPFAM" id="SSF51182">
    <property type="entry name" value="RmlC-like cupins"/>
    <property type="match status" value="1"/>
</dbReference>
<name>H6C8D1_EXODN</name>
<dbReference type="InterPro" id="IPR014710">
    <property type="entry name" value="RmlC-like_jellyroll"/>
</dbReference>
<dbReference type="InParanoid" id="H6C8D1"/>
<dbReference type="HOGENOM" id="CLU_084522_1_0_1"/>
<dbReference type="PANTHER" id="PTHR36448">
    <property type="entry name" value="BLR7373 PROTEIN"/>
    <property type="match status" value="1"/>
</dbReference>
<dbReference type="RefSeq" id="XP_009160819.1">
    <property type="nucleotide sequence ID" value="XM_009162571.1"/>
</dbReference>
<accession>H6C8D1</accession>
<dbReference type="EMBL" id="JH226136">
    <property type="protein sequence ID" value="EHY60358.1"/>
    <property type="molecule type" value="Genomic_DNA"/>
</dbReference>
<dbReference type="InterPro" id="IPR047121">
    <property type="entry name" value="YjiB-like"/>
</dbReference>
<dbReference type="VEuPathDB" id="FungiDB:HMPREF1120_08323"/>
<proteinExistence type="predicted"/>
<dbReference type="Gene3D" id="2.60.120.10">
    <property type="entry name" value="Jelly Rolls"/>
    <property type="match status" value="1"/>
</dbReference>
<dbReference type="PIRSF" id="PIRSF019307">
    <property type="entry name" value="UCP019307"/>
    <property type="match status" value="1"/>
</dbReference>
<dbReference type="AlphaFoldDB" id="H6C8D1"/>
<evidence type="ECO:0000313" key="2">
    <source>
        <dbReference type="Proteomes" id="UP000007304"/>
    </source>
</evidence>
<dbReference type="OrthoDB" id="2446447at2759"/>